<dbReference type="PROSITE" id="PS51679">
    <property type="entry name" value="SAM_MT_C5"/>
    <property type="match status" value="1"/>
</dbReference>
<dbReference type="GO" id="GO:0032259">
    <property type="term" value="P:methylation"/>
    <property type="evidence" value="ECO:0007669"/>
    <property type="project" value="UniProtKB-KW"/>
</dbReference>
<dbReference type="InterPro" id="IPR050390">
    <property type="entry name" value="C5-Methyltransferase"/>
</dbReference>
<feature type="domain" description="DNA methylase N-terminal" evidence="10">
    <location>
        <begin position="13"/>
        <end position="68"/>
    </location>
</feature>
<name>A0AAN1VZY1_9PROT</name>
<accession>A0AAN1VZY1</accession>
<evidence type="ECO:0000256" key="3">
    <source>
        <dbReference type="ARBA" id="ARBA00022691"/>
    </source>
</evidence>
<dbReference type="Gene3D" id="3.90.120.30">
    <property type="match status" value="1"/>
</dbReference>
<evidence type="ECO:0000256" key="1">
    <source>
        <dbReference type="ARBA" id="ARBA00022603"/>
    </source>
</evidence>
<dbReference type="PROSITE" id="PS00094">
    <property type="entry name" value="C5_MTASE_1"/>
    <property type="match status" value="1"/>
</dbReference>
<dbReference type="REBASE" id="471985">
    <property type="entry name" value="M.FkuAn22ORF3800P"/>
</dbReference>
<evidence type="ECO:0000256" key="6">
    <source>
        <dbReference type="PROSITE-ProRule" id="PRU01016"/>
    </source>
</evidence>
<dbReference type="GO" id="GO:0003886">
    <property type="term" value="F:DNA (cytosine-5-)-methyltransferase activity"/>
    <property type="evidence" value="ECO:0007669"/>
    <property type="project" value="UniProtKB-EC"/>
</dbReference>
<protein>
    <recommendedName>
        <fullName evidence="8">Cytosine-specific methyltransferase</fullName>
        <ecNumber evidence="8">2.1.1.37</ecNumber>
    </recommendedName>
</protein>
<dbReference type="Gene3D" id="3.40.50.150">
    <property type="entry name" value="Vaccinia Virus protein VP39"/>
    <property type="match status" value="1"/>
</dbReference>
<evidence type="ECO:0000259" key="10">
    <source>
        <dbReference type="Pfam" id="PF18284"/>
    </source>
</evidence>
<proteinExistence type="inferred from homology"/>
<dbReference type="NCBIfam" id="NF007772">
    <property type="entry name" value="PRK10458.1"/>
    <property type="match status" value="1"/>
</dbReference>
<dbReference type="EMBL" id="AP019536">
    <property type="protein sequence ID" value="BBI98687.1"/>
    <property type="molecule type" value="Genomic_DNA"/>
</dbReference>
<dbReference type="PRINTS" id="PR00105">
    <property type="entry name" value="C5METTRFRASE"/>
</dbReference>
<dbReference type="Gene3D" id="1.10.260.140">
    <property type="match status" value="1"/>
</dbReference>
<evidence type="ECO:0000313" key="11">
    <source>
        <dbReference type="EMBL" id="BBI98687.1"/>
    </source>
</evidence>
<dbReference type="CDD" id="cd00315">
    <property type="entry name" value="Cyt_C5_DNA_methylase"/>
    <property type="match status" value="1"/>
</dbReference>
<dbReference type="InterPro" id="IPR001525">
    <property type="entry name" value="C5_MeTfrase"/>
</dbReference>
<dbReference type="AlphaFoldDB" id="A0AAN1VZY1"/>
<keyword evidence="12" id="KW-1185">Reference proteome</keyword>
<dbReference type="GO" id="GO:0009307">
    <property type="term" value="P:DNA restriction-modification system"/>
    <property type="evidence" value="ECO:0007669"/>
    <property type="project" value="UniProtKB-KW"/>
</dbReference>
<dbReference type="EC" id="2.1.1.37" evidence="8"/>
<keyword evidence="2 6" id="KW-0808">Transferase</keyword>
<dbReference type="SUPFAM" id="SSF53335">
    <property type="entry name" value="S-adenosyl-L-methionine-dependent methyltransferases"/>
    <property type="match status" value="1"/>
</dbReference>
<dbReference type="Pfam" id="PF18284">
    <property type="entry name" value="DNA_meth_N"/>
    <property type="match status" value="1"/>
</dbReference>
<dbReference type="GO" id="GO:0003677">
    <property type="term" value="F:DNA binding"/>
    <property type="evidence" value="ECO:0007669"/>
    <property type="project" value="TreeGrafter"/>
</dbReference>
<dbReference type="InterPro" id="IPR040743">
    <property type="entry name" value="DNA_meth_N"/>
</dbReference>
<evidence type="ECO:0000256" key="5">
    <source>
        <dbReference type="ARBA" id="ARBA00047422"/>
    </source>
</evidence>
<evidence type="ECO:0000256" key="8">
    <source>
        <dbReference type="RuleBase" id="RU000417"/>
    </source>
</evidence>
<dbReference type="KEGG" id="fku:FGKAn22_03800"/>
<keyword evidence="4" id="KW-0680">Restriction system</keyword>
<feature type="active site" evidence="6">
    <location>
        <position position="170"/>
    </location>
</feature>
<evidence type="ECO:0000313" key="12">
    <source>
        <dbReference type="Proteomes" id="UP001319121"/>
    </source>
</evidence>
<dbReference type="InterPro" id="IPR018117">
    <property type="entry name" value="C5_DNA_meth_AS"/>
</dbReference>
<comment type="similarity">
    <text evidence="6 7">Belongs to the class I-like SAM-binding methyltransferase superfamily. C5-methyltransferase family.</text>
</comment>
<comment type="catalytic activity">
    <reaction evidence="5 8">
        <text>a 2'-deoxycytidine in DNA + S-adenosyl-L-methionine = a 5-methyl-2'-deoxycytidine in DNA + S-adenosyl-L-homocysteine + H(+)</text>
        <dbReference type="Rhea" id="RHEA:13681"/>
        <dbReference type="Rhea" id="RHEA-COMP:11369"/>
        <dbReference type="Rhea" id="RHEA-COMP:11370"/>
        <dbReference type="ChEBI" id="CHEBI:15378"/>
        <dbReference type="ChEBI" id="CHEBI:57856"/>
        <dbReference type="ChEBI" id="CHEBI:59789"/>
        <dbReference type="ChEBI" id="CHEBI:85452"/>
        <dbReference type="ChEBI" id="CHEBI:85454"/>
        <dbReference type="EC" id="2.1.1.37"/>
    </reaction>
</comment>
<feature type="compositionally biased region" description="Basic and acidic residues" evidence="9">
    <location>
        <begin position="471"/>
        <end position="481"/>
    </location>
</feature>
<dbReference type="NCBIfam" id="TIGR00675">
    <property type="entry name" value="dcm"/>
    <property type="match status" value="1"/>
</dbReference>
<dbReference type="Pfam" id="PF00145">
    <property type="entry name" value="DNA_methylase"/>
    <property type="match status" value="1"/>
</dbReference>
<evidence type="ECO:0000256" key="4">
    <source>
        <dbReference type="ARBA" id="ARBA00022747"/>
    </source>
</evidence>
<dbReference type="PANTHER" id="PTHR10629">
    <property type="entry name" value="CYTOSINE-SPECIFIC METHYLTRANSFERASE"/>
    <property type="match status" value="1"/>
</dbReference>
<sequence length="481" mass="54492">MNTAMNPQQEDLALLKTLLEIYDQKFIGSYLNEVSPGEWCRETINRWLNGKASPRLSHHELEALKKLLPAPPVNHPGYEFDFIDLFAGIGGIRRGFEAAGGRCVFTSEWNSQALRTYKANHYADPAFHSFNEDIREVTLSHREEISAEEAALNIQKMIPDHDVLLAGFPCQPFSIAGVSKKNALGRAHGFECKTQGTLFFDVARILEVKRPAAFLLENVKNLKSHDKGRTFKVIMETLDELGYWVSDSEVLGANDPKIIDGQHFVPQHRERIVLVGFRRDLGSQEDFSLRSIKQLFPKKKPRLSDILEEKVDDKYILTPKLWEYLFNYSIKHKAKGNGFGYGLVSGKDITRTLSARYYKDGSEILIDRGFDPAQDFSHPENIKNRPRRLTPRECARLMGYDSPRGAEFRIPVSDTQAYKQFGNSVVVPVFEAAAKLMKPHIMAAIKARKKMQQKRSSDGRRAQPGGSLKKHAGDPVKKHKA</sequence>
<evidence type="ECO:0000256" key="7">
    <source>
        <dbReference type="RuleBase" id="RU000416"/>
    </source>
</evidence>
<keyword evidence="1 6" id="KW-0489">Methyltransferase</keyword>
<dbReference type="Proteomes" id="UP001319121">
    <property type="component" value="Chromosome"/>
</dbReference>
<reference evidence="11 12" key="1">
    <citation type="submission" date="2019-03" db="EMBL/GenBank/DDBJ databases">
        <title>Complete genome sequence of Ferrigenium kumadai strain An22, a microaerophilic iron-oxidizing bacterium isolated from a paddy field soil.</title>
        <authorList>
            <person name="Watanabe T."/>
            <person name="Asakawa S."/>
        </authorList>
    </citation>
    <scope>NUCLEOTIDE SEQUENCE [LARGE SCALE GENOMIC DNA]</scope>
    <source>
        <strain evidence="11 12">An22</strain>
    </source>
</reference>
<dbReference type="PANTHER" id="PTHR10629:SF52">
    <property type="entry name" value="DNA (CYTOSINE-5)-METHYLTRANSFERASE 1"/>
    <property type="match status" value="1"/>
</dbReference>
<gene>
    <name evidence="11" type="ORF">FGKAn22_03800</name>
</gene>
<feature type="region of interest" description="Disordered" evidence="9">
    <location>
        <begin position="449"/>
        <end position="481"/>
    </location>
</feature>
<organism evidence="11 12">
    <name type="scientific">Ferrigenium kumadai</name>
    <dbReference type="NCBI Taxonomy" id="1682490"/>
    <lineage>
        <taxon>Bacteria</taxon>
        <taxon>Pseudomonadati</taxon>
        <taxon>Pseudomonadota</taxon>
        <taxon>Betaproteobacteria</taxon>
        <taxon>Nitrosomonadales</taxon>
        <taxon>Gallionellaceae</taxon>
        <taxon>Ferrigenium</taxon>
    </lineage>
</organism>
<dbReference type="GO" id="GO:0044027">
    <property type="term" value="P:negative regulation of gene expression via chromosomal CpG island methylation"/>
    <property type="evidence" value="ECO:0007669"/>
    <property type="project" value="TreeGrafter"/>
</dbReference>
<keyword evidence="3 6" id="KW-0949">S-adenosyl-L-methionine</keyword>
<dbReference type="RefSeq" id="WP_212786304.1">
    <property type="nucleotide sequence ID" value="NZ_AP019536.1"/>
</dbReference>
<evidence type="ECO:0000256" key="2">
    <source>
        <dbReference type="ARBA" id="ARBA00022679"/>
    </source>
</evidence>
<evidence type="ECO:0000256" key="9">
    <source>
        <dbReference type="SAM" id="MobiDB-lite"/>
    </source>
</evidence>
<dbReference type="InterPro" id="IPR029063">
    <property type="entry name" value="SAM-dependent_MTases_sf"/>
</dbReference>